<organism evidence="1 2">
    <name type="scientific">Marasmiellus scandens</name>
    <dbReference type="NCBI Taxonomy" id="2682957"/>
    <lineage>
        <taxon>Eukaryota</taxon>
        <taxon>Fungi</taxon>
        <taxon>Dikarya</taxon>
        <taxon>Basidiomycota</taxon>
        <taxon>Agaricomycotina</taxon>
        <taxon>Agaricomycetes</taxon>
        <taxon>Agaricomycetidae</taxon>
        <taxon>Agaricales</taxon>
        <taxon>Marasmiineae</taxon>
        <taxon>Omphalotaceae</taxon>
        <taxon>Marasmiellus</taxon>
    </lineage>
</organism>
<reference evidence="1 2" key="1">
    <citation type="submission" date="2024-01" db="EMBL/GenBank/DDBJ databases">
        <title>A draft genome for the cacao thread blight pathogen Marasmiellus scandens.</title>
        <authorList>
            <person name="Baruah I.K."/>
            <person name="Leung J."/>
            <person name="Bukari Y."/>
            <person name="Amoako-Attah I."/>
            <person name="Meinhardt L.W."/>
            <person name="Bailey B.A."/>
            <person name="Cohen S.P."/>
        </authorList>
    </citation>
    <scope>NUCLEOTIDE SEQUENCE [LARGE SCALE GENOMIC DNA]</scope>
    <source>
        <strain evidence="1 2">GH-19</strain>
    </source>
</reference>
<name>A0ABR1IT99_9AGAR</name>
<dbReference type="Proteomes" id="UP001498398">
    <property type="component" value="Unassembled WGS sequence"/>
</dbReference>
<evidence type="ECO:0000313" key="2">
    <source>
        <dbReference type="Proteomes" id="UP001498398"/>
    </source>
</evidence>
<comment type="caution">
    <text evidence="1">The sequence shown here is derived from an EMBL/GenBank/DDBJ whole genome shotgun (WGS) entry which is preliminary data.</text>
</comment>
<proteinExistence type="predicted"/>
<evidence type="ECO:0000313" key="1">
    <source>
        <dbReference type="EMBL" id="KAK7437578.1"/>
    </source>
</evidence>
<gene>
    <name evidence="1" type="ORF">VKT23_018476</name>
</gene>
<keyword evidence="2" id="KW-1185">Reference proteome</keyword>
<sequence length="89" mass="9556">MGRPLEKHTYYSSSSMLSLTPSAIRVSEIMTICTADTASLKETAPSTSIHQSIPTDAPISNEMEEAPYIHKRQIICPGSTCWGVGNNGG</sequence>
<dbReference type="EMBL" id="JBANRG010000084">
    <property type="protein sequence ID" value="KAK7437578.1"/>
    <property type="molecule type" value="Genomic_DNA"/>
</dbReference>
<protein>
    <submittedName>
        <fullName evidence="1">Uncharacterized protein</fullName>
    </submittedName>
</protein>
<accession>A0ABR1IT99</accession>